<feature type="transmembrane region" description="Helical" evidence="1">
    <location>
        <begin position="112"/>
        <end position="133"/>
    </location>
</feature>
<keyword evidence="3" id="KW-1185">Reference proteome</keyword>
<feature type="transmembrane region" description="Helical" evidence="1">
    <location>
        <begin position="302"/>
        <end position="322"/>
    </location>
</feature>
<keyword evidence="1" id="KW-1133">Transmembrane helix</keyword>
<proteinExistence type="predicted"/>
<sequence length="397" mass="42601">MAIPRTRPYKGPALLSYGFRPFFLFGALYSGLSILLWLPQLYGQLSLSTLFAPTDWHVHELYFGFLPAIVTGFLFTAVPNWTGRMPLQGMGLLMLLLIWIAGRVAVTFSSHIGWQAALGIDAAFLIAVAMTIAREIIAGSNWRNLKVLLPLLILTAANITFHLEAHNSGVSDISRRLAALAAITLIMLIGGRIVPSFTRNWLVRENPGRLPAAFSSFDVVSIAIAVVALAAWAAWPDSVTTSALMALAAMVQLLRLARWAGHRTLRDPLVWMLHASYLFVPVGFGLIAASGFWPVWLSPLAGIHALGAGAVGGMTLAVMIRASLGHTGQPLRAGLSGTLIFSALLVATLARIVAVVSDANADLGLQVAAFAWMVAFIGFAVAFGPALCRRRKTRAAQ</sequence>
<organism evidence="2 3">
    <name type="scientific">Hoeflea alexandrii</name>
    <dbReference type="NCBI Taxonomy" id="288436"/>
    <lineage>
        <taxon>Bacteria</taxon>
        <taxon>Pseudomonadati</taxon>
        <taxon>Pseudomonadota</taxon>
        <taxon>Alphaproteobacteria</taxon>
        <taxon>Hyphomicrobiales</taxon>
        <taxon>Rhizobiaceae</taxon>
        <taxon>Hoeflea</taxon>
    </lineage>
</organism>
<keyword evidence="1" id="KW-0812">Transmembrane</keyword>
<keyword evidence="1" id="KW-0472">Membrane</keyword>
<feature type="transmembrane region" description="Helical" evidence="1">
    <location>
        <begin position="89"/>
        <end position="106"/>
    </location>
</feature>
<dbReference type="Proteomes" id="UP001320715">
    <property type="component" value="Unassembled WGS sequence"/>
</dbReference>
<gene>
    <name evidence="2" type="ORF">GTW23_00210</name>
</gene>
<feature type="transmembrane region" description="Helical" evidence="1">
    <location>
        <begin position="239"/>
        <end position="257"/>
    </location>
</feature>
<feature type="transmembrane region" description="Helical" evidence="1">
    <location>
        <begin position="177"/>
        <end position="198"/>
    </location>
</feature>
<dbReference type="Pfam" id="PF05940">
    <property type="entry name" value="NnrS"/>
    <property type="match status" value="1"/>
</dbReference>
<evidence type="ECO:0000313" key="2">
    <source>
        <dbReference type="EMBL" id="MCO6406578.1"/>
    </source>
</evidence>
<dbReference type="RefSeq" id="WP_252914163.1">
    <property type="nucleotide sequence ID" value="NZ_JAAAML010000001.1"/>
</dbReference>
<accession>A0ABT1CK51</accession>
<feature type="transmembrane region" description="Helical" evidence="1">
    <location>
        <begin position="210"/>
        <end position="233"/>
    </location>
</feature>
<feature type="transmembrane region" description="Helical" evidence="1">
    <location>
        <begin position="334"/>
        <end position="357"/>
    </location>
</feature>
<feature type="transmembrane region" description="Helical" evidence="1">
    <location>
        <begin position="269"/>
        <end position="296"/>
    </location>
</feature>
<dbReference type="EMBL" id="JAAAML010000001">
    <property type="protein sequence ID" value="MCO6406578.1"/>
    <property type="molecule type" value="Genomic_DNA"/>
</dbReference>
<dbReference type="InterPro" id="IPR010266">
    <property type="entry name" value="NnrS"/>
</dbReference>
<feature type="transmembrane region" description="Helical" evidence="1">
    <location>
        <begin position="145"/>
        <end position="165"/>
    </location>
</feature>
<comment type="caution">
    <text evidence="2">The sequence shown here is derived from an EMBL/GenBank/DDBJ whole genome shotgun (WGS) entry which is preliminary data.</text>
</comment>
<protein>
    <submittedName>
        <fullName evidence="2">Short-chain dehydrogenase</fullName>
    </submittedName>
</protein>
<evidence type="ECO:0000313" key="3">
    <source>
        <dbReference type="Proteomes" id="UP001320715"/>
    </source>
</evidence>
<feature type="transmembrane region" description="Helical" evidence="1">
    <location>
        <begin position="369"/>
        <end position="388"/>
    </location>
</feature>
<name>A0ABT1CK51_9HYPH</name>
<feature type="transmembrane region" description="Helical" evidence="1">
    <location>
        <begin position="62"/>
        <end position="82"/>
    </location>
</feature>
<feature type="transmembrane region" description="Helical" evidence="1">
    <location>
        <begin position="21"/>
        <end position="42"/>
    </location>
</feature>
<reference evidence="2 3" key="1">
    <citation type="submission" date="2020-01" db="EMBL/GenBank/DDBJ databases">
        <title>Genomes of bacteria type strains.</title>
        <authorList>
            <person name="Chen J."/>
            <person name="Zhu S."/>
            <person name="Yang J."/>
        </authorList>
    </citation>
    <scope>NUCLEOTIDE SEQUENCE [LARGE SCALE GENOMIC DNA]</scope>
    <source>
        <strain evidence="2 3">DSM 16655</strain>
    </source>
</reference>
<evidence type="ECO:0000256" key="1">
    <source>
        <dbReference type="SAM" id="Phobius"/>
    </source>
</evidence>